<sequence>MNKTVVFVCFIILAAVGLTGAVVILIIKPEASATFTTLLVTVLGLAVSAAGTFYALGKQGEKLDTIARQTNGTTSAIVNENIRLTRLLAERGTAPTSDEVEVNVGPKHGL</sequence>
<dbReference type="Proteomes" id="UP000549913">
    <property type="component" value="Unassembled WGS sequence"/>
</dbReference>
<dbReference type="RefSeq" id="WP_179549077.1">
    <property type="nucleotide sequence ID" value="NZ_BSEW01000002.1"/>
</dbReference>
<organism evidence="2 3">
    <name type="scientific">Herbiconiux flava</name>
    <dbReference type="NCBI Taxonomy" id="881268"/>
    <lineage>
        <taxon>Bacteria</taxon>
        <taxon>Bacillati</taxon>
        <taxon>Actinomycetota</taxon>
        <taxon>Actinomycetes</taxon>
        <taxon>Micrococcales</taxon>
        <taxon>Microbacteriaceae</taxon>
        <taxon>Herbiconiux</taxon>
    </lineage>
</organism>
<proteinExistence type="predicted"/>
<dbReference type="AlphaFoldDB" id="A0A852STD6"/>
<feature type="transmembrane region" description="Helical" evidence="1">
    <location>
        <begin position="5"/>
        <end position="27"/>
    </location>
</feature>
<keyword evidence="1" id="KW-0472">Membrane</keyword>
<keyword evidence="1" id="KW-0812">Transmembrane</keyword>
<keyword evidence="1" id="KW-1133">Transmembrane helix</keyword>
<comment type="caution">
    <text evidence="2">The sequence shown here is derived from an EMBL/GenBank/DDBJ whole genome shotgun (WGS) entry which is preliminary data.</text>
</comment>
<accession>A0A852STD6</accession>
<feature type="transmembrane region" description="Helical" evidence="1">
    <location>
        <begin position="33"/>
        <end position="56"/>
    </location>
</feature>
<name>A0A852STD6_9MICO</name>
<evidence type="ECO:0000313" key="2">
    <source>
        <dbReference type="EMBL" id="NYD72288.1"/>
    </source>
</evidence>
<keyword evidence="3" id="KW-1185">Reference proteome</keyword>
<dbReference type="EMBL" id="JACCBM010000001">
    <property type="protein sequence ID" value="NYD72288.1"/>
    <property type="molecule type" value="Genomic_DNA"/>
</dbReference>
<gene>
    <name evidence="2" type="ORF">BJ984_003446</name>
</gene>
<evidence type="ECO:0000313" key="3">
    <source>
        <dbReference type="Proteomes" id="UP000549913"/>
    </source>
</evidence>
<protein>
    <submittedName>
        <fullName evidence="2">Uncharacterized protein</fullName>
    </submittedName>
</protein>
<evidence type="ECO:0000256" key="1">
    <source>
        <dbReference type="SAM" id="Phobius"/>
    </source>
</evidence>
<reference evidence="2 3" key="1">
    <citation type="submission" date="2020-07" db="EMBL/GenBank/DDBJ databases">
        <title>Sequencing the genomes of 1000 actinobacteria strains.</title>
        <authorList>
            <person name="Klenk H.-P."/>
        </authorList>
    </citation>
    <scope>NUCLEOTIDE SEQUENCE [LARGE SCALE GENOMIC DNA]</scope>
    <source>
        <strain evidence="2 3">DSM 26474</strain>
    </source>
</reference>